<evidence type="ECO:0000313" key="2">
    <source>
        <dbReference type="Proteomes" id="UP000831021"/>
    </source>
</evidence>
<gene>
    <name evidence="1" type="ORF">fado_88</name>
</gene>
<sequence length="43" mass="5305">MYWIEWIDNGVLKSYVAEGFVEWADKLENLYQQRFDYVSWKAI</sequence>
<accession>A0AAE9K713</accession>
<reference evidence="1 2" key="1">
    <citation type="submission" date="2022-01" db="EMBL/GenBank/DDBJ databases">
        <authorList>
            <person name="Stokar-Avihail A."/>
        </authorList>
    </citation>
    <scope>NUCLEOTIDE SEQUENCE [LARGE SCALE GENOMIC DNA]</scope>
</reference>
<proteinExistence type="predicted"/>
<protein>
    <submittedName>
        <fullName evidence="1">Uncharacterized protein</fullName>
    </submittedName>
</protein>
<evidence type="ECO:0000313" key="1">
    <source>
        <dbReference type="EMBL" id="UNY48803.1"/>
    </source>
</evidence>
<dbReference type="EMBL" id="OM236516">
    <property type="protein sequence ID" value="UNY48803.1"/>
    <property type="molecule type" value="Genomic_DNA"/>
</dbReference>
<keyword evidence="2" id="KW-1185">Reference proteome</keyword>
<name>A0AAE9K713_9CAUD</name>
<dbReference type="Proteomes" id="UP000831021">
    <property type="component" value="Segment"/>
</dbReference>
<organism evidence="1 2">
    <name type="scientific">Bacillus phage FADO</name>
    <dbReference type="NCBI Taxonomy" id="2917160"/>
    <lineage>
        <taxon>Viruses</taxon>
        <taxon>Duplodnaviria</taxon>
        <taxon>Heunggongvirae</taxon>
        <taxon>Uroviricota</taxon>
        <taxon>Caudoviricetes</taxon>
        <taxon>Heleneionescovirinae</taxon>
        <taxon>Zhangjivirus</taxon>
        <taxon>Zhangjivirus fado</taxon>
    </lineage>
</organism>